<sequence>MSGFLTARFLLHLRRWVAESNGDEDSLDQPNIVLDFLDSAQAATQQSVVNEFGEDPVLRERNRERESIQVER</sequence>
<protein>
    <submittedName>
        <fullName evidence="1">Uncharacterized protein</fullName>
    </submittedName>
</protein>
<keyword evidence="2" id="KW-1185">Reference proteome</keyword>
<organism evidence="1 2">
    <name type="scientific">Gymnopilus junonius</name>
    <name type="common">Spectacular rustgill mushroom</name>
    <name type="synonym">Gymnopilus spectabilis subsp. junonius</name>
    <dbReference type="NCBI Taxonomy" id="109634"/>
    <lineage>
        <taxon>Eukaryota</taxon>
        <taxon>Fungi</taxon>
        <taxon>Dikarya</taxon>
        <taxon>Basidiomycota</taxon>
        <taxon>Agaricomycotina</taxon>
        <taxon>Agaricomycetes</taxon>
        <taxon>Agaricomycetidae</taxon>
        <taxon>Agaricales</taxon>
        <taxon>Agaricineae</taxon>
        <taxon>Hymenogastraceae</taxon>
        <taxon>Gymnopilus</taxon>
    </lineage>
</organism>
<dbReference type="Proteomes" id="UP000724874">
    <property type="component" value="Unassembled WGS sequence"/>
</dbReference>
<accession>A0A9P5TRK7</accession>
<dbReference type="AlphaFoldDB" id="A0A9P5TRK7"/>
<dbReference type="OrthoDB" id="3267855at2759"/>
<proteinExistence type="predicted"/>
<dbReference type="EMBL" id="JADNYJ010000008">
    <property type="protein sequence ID" value="KAF8909666.1"/>
    <property type="molecule type" value="Genomic_DNA"/>
</dbReference>
<comment type="caution">
    <text evidence="1">The sequence shown here is derived from an EMBL/GenBank/DDBJ whole genome shotgun (WGS) entry which is preliminary data.</text>
</comment>
<reference evidence="1" key="1">
    <citation type="submission" date="2020-11" db="EMBL/GenBank/DDBJ databases">
        <authorList>
            <consortium name="DOE Joint Genome Institute"/>
            <person name="Ahrendt S."/>
            <person name="Riley R."/>
            <person name="Andreopoulos W."/>
            <person name="LaButti K."/>
            <person name="Pangilinan J."/>
            <person name="Ruiz-duenas F.J."/>
            <person name="Barrasa J.M."/>
            <person name="Sanchez-Garcia M."/>
            <person name="Camarero S."/>
            <person name="Miyauchi S."/>
            <person name="Serrano A."/>
            <person name="Linde D."/>
            <person name="Babiker R."/>
            <person name="Drula E."/>
            <person name="Ayuso-Fernandez I."/>
            <person name="Pacheco R."/>
            <person name="Padilla G."/>
            <person name="Ferreira P."/>
            <person name="Barriuso J."/>
            <person name="Kellner H."/>
            <person name="Castanera R."/>
            <person name="Alfaro M."/>
            <person name="Ramirez L."/>
            <person name="Pisabarro A.G."/>
            <person name="Kuo A."/>
            <person name="Tritt A."/>
            <person name="Lipzen A."/>
            <person name="He G."/>
            <person name="Yan M."/>
            <person name="Ng V."/>
            <person name="Cullen D."/>
            <person name="Martin F."/>
            <person name="Rosso M.-N."/>
            <person name="Henrissat B."/>
            <person name="Hibbett D."/>
            <person name="Martinez A.T."/>
            <person name="Grigoriev I.V."/>
        </authorList>
    </citation>
    <scope>NUCLEOTIDE SEQUENCE</scope>
    <source>
        <strain evidence="1">AH 44721</strain>
    </source>
</reference>
<gene>
    <name evidence="1" type="ORF">CPB84DRAFT_1765149</name>
</gene>
<evidence type="ECO:0000313" key="2">
    <source>
        <dbReference type="Proteomes" id="UP000724874"/>
    </source>
</evidence>
<name>A0A9P5TRK7_GYMJU</name>
<evidence type="ECO:0000313" key="1">
    <source>
        <dbReference type="EMBL" id="KAF8909666.1"/>
    </source>
</evidence>